<dbReference type="InterPro" id="IPR005561">
    <property type="entry name" value="ANTAR"/>
</dbReference>
<dbReference type="Gene3D" id="1.10.10.10">
    <property type="entry name" value="Winged helix-like DNA-binding domain superfamily/Winged helix DNA-binding domain"/>
    <property type="match status" value="1"/>
</dbReference>
<name>A0ABU0WYM7_9PSEU</name>
<dbReference type="PIRSF" id="PIRSF036625">
    <property type="entry name" value="GAF_ANTAR"/>
    <property type="match status" value="1"/>
</dbReference>
<evidence type="ECO:0000313" key="5">
    <source>
        <dbReference type="Proteomes" id="UP001225605"/>
    </source>
</evidence>
<keyword evidence="5" id="KW-1185">Reference proteome</keyword>
<dbReference type="Proteomes" id="UP001225605">
    <property type="component" value="Unassembled WGS sequence"/>
</dbReference>
<dbReference type="InterPro" id="IPR029016">
    <property type="entry name" value="GAF-like_dom_sf"/>
</dbReference>
<evidence type="ECO:0000256" key="1">
    <source>
        <dbReference type="ARBA" id="ARBA00023015"/>
    </source>
</evidence>
<proteinExistence type="predicted"/>
<dbReference type="SUPFAM" id="SSF55781">
    <property type="entry name" value="GAF domain-like"/>
    <property type="match status" value="1"/>
</dbReference>
<sequence length="240" mass="26120">MIAGLVSRLDDVTSALDELSRVLDEEEDLATIMDRVCRQVVSAIPGADMASVTVLHAGEPRTVALTGERAAEVDRAQYGVGEGPCLEAARTRVVQRVAVAEVHERWPAFAVAADGLGVASYLSAPLVLEDEYHGSLNLYSERTHGFRELDAALLELCTTAAEAGLRNARRYVRARRQADQLRSALTSRAVIDQAKGIVMAVHQVDAEEAFNLPVDRSQRENPKLRDLAERFVDDVSQADG</sequence>
<dbReference type="Pfam" id="PF03861">
    <property type="entry name" value="ANTAR"/>
    <property type="match status" value="1"/>
</dbReference>
<keyword evidence="1" id="KW-0805">Transcription regulation</keyword>
<dbReference type="Pfam" id="PF13185">
    <property type="entry name" value="GAF_2"/>
    <property type="match status" value="1"/>
</dbReference>
<comment type="caution">
    <text evidence="4">The sequence shown here is derived from an EMBL/GenBank/DDBJ whole genome shotgun (WGS) entry which is preliminary data.</text>
</comment>
<dbReference type="InterPro" id="IPR012074">
    <property type="entry name" value="GAF_ANTAR"/>
</dbReference>
<dbReference type="InterPro" id="IPR036388">
    <property type="entry name" value="WH-like_DNA-bd_sf"/>
</dbReference>
<dbReference type="RefSeq" id="WP_306746441.1">
    <property type="nucleotide sequence ID" value="NZ_NSDM01000005.1"/>
</dbReference>
<keyword evidence="2" id="KW-0804">Transcription</keyword>
<dbReference type="Gene3D" id="3.30.450.40">
    <property type="match status" value="1"/>
</dbReference>
<feature type="domain" description="ANTAR" evidence="3">
    <location>
        <begin position="171"/>
        <end position="232"/>
    </location>
</feature>
<gene>
    <name evidence="4" type="ORF">CKY47_13375</name>
</gene>
<evidence type="ECO:0000313" key="4">
    <source>
        <dbReference type="EMBL" id="MDQ2584955.1"/>
    </source>
</evidence>
<evidence type="ECO:0000256" key="2">
    <source>
        <dbReference type="ARBA" id="ARBA00023163"/>
    </source>
</evidence>
<evidence type="ECO:0000259" key="3">
    <source>
        <dbReference type="PROSITE" id="PS50921"/>
    </source>
</evidence>
<protein>
    <submittedName>
        <fullName evidence="4">Transcriptional regulator</fullName>
    </submittedName>
</protein>
<dbReference type="SMART" id="SM00065">
    <property type="entry name" value="GAF"/>
    <property type="match status" value="1"/>
</dbReference>
<reference evidence="4 5" key="1">
    <citation type="submission" date="2017-06" db="EMBL/GenBank/DDBJ databases">
        <title>Cultured bacterium strain Saccharothrix yanglingensis Hhs.015.</title>
        <authorList>
            <person name="Xia Y."/>
        </authorList>
    </citation>
    <scope>NUCLEOTIDE SEQUENCE [LARGE SCALE GENOMIC DNA]</scope>
    <source>
        <strain evidence="4 5">Hhs.015</strain>
    </source>
</reference>
<dbReference type="SMART" id="SM01012">
    <property type="entry name" value="ANTAR"/>
    <property type="match status" value="1"/>
</dbReference>
<accession>A0ABU0WYM7</accession>
<organism evidence="4 5">
    <name type="scientific">Saccharothrix yanglingensis</name>
    <dbReference type="NCBI Taxonomy" id="659496"/>
    <lineage>
        <taxon>Bacteria</taxon>
        <taxon>Bacillati</taxon>
        <taxon>Actinomycetota</taxon>
        <taxon>Actinomycetes</taxon>
        <taxon>Pseudonocardiales</taxon>
        <taxon>Pseudonocardiaceae</taxon>
        <taxon>Saccharothrix</taxon>
    </lineage>
</organism>
<dbReference type="PROSITE" id="PS50921">
    <property type="entry name" value="ANTAR"/>
    <property type="match status" value="1"/>
</dbReference>
<dbReference type="EMBL" id="NSDM01000005">
    <property type="protein sequence ID" value="MDQ2584955.1"/>
    <property type="molecule type" value="Genomic_DNA"/>
</dbReference>
<dbReference type="InterPro" id="IPR003018">
    <property type="entry name" value="GAF"/>
</dbReference>